<dbReference type="OrthoDB" id="10251809at2759"/>
<gene>
    <name evidence="2" type="ORF">NEMVEDRAFT_v1g205642</name>
</gene>
<dbReference type="InterPro" id="IPR000210">
    <property type="entry name" value="BTB/POZ_dom"/>
</dbReference>
<dbReference type="InterPro" id="IPR027417">
    <property type="entry name" value="P-loop_NTPase"/>
</dbReference>
<sequence length="549" mass="63613">MPKSIPPVQESFYTNFSYDRVNYIVTYWDTCTLARTEELDLSKLRPLEYRDTDVFIICFDITNPTSFQNVSTVWVPELKHYMPETPVLVVGNKKDMRTNTSFLPCMVSPSKGEELAARLGTVYRESSGYTGEGIREVVGTAVRLAVQHRLQTQTNKKRFRMFRRSPSKLCNHHPEPPLLPVPVPAPEIKVEDSKFAEDMKCMLDRSTCYDVSFRFGSNLPLLQAHRFVLSIGSEWFRDFFENQDHLHKNQTHRTIDIHSSTHETQEISESLRLHTSPIYAQPRSFTHLIRFLYLGQFDVFDKGLVSEVLSTLNCVHIAELKEICTNILNNEDFMNKDVIESFIEKKSKIAKEVFLNRPLMSDVVFRVEGLQVHAHKGLIMARSEVMAAMFGGSFAESSNEEIKLKDTPLKAFIGLLEYLYTDKLSPHESLDEDKQLLTLADRFCLNRMRSLCERRISEHLIARVKKQMSVDTETCEEVIDAYLLSQALNADQLHRSCAYIMKTNYADFEFKEVLSQLKPADIQHLTEHRWPPLSFFRQLEEYKKKTGRH</sequence>
<dbReference type="SMART" id="SM00173">
    <property type="entry name" value="RAS"/>
    <property type="match status" value="1"/>
</dbReference>
<dbReference type="SUPFAM" id="SSF54695">
    <property type="entry name" value="POZ domain"/>
    <property type="match status" value="2"/>
</dbReference>
<dbReference type="KEGG" id="nve:5514052"/>
<dbReference type="PROSITE" id="PS51419">
    <property type="entry name" value="RAB"/>
    <property type="match status" value="1"/>
</dbReference>
<dbReference type="InParanoid" id="A7S278"/>
<dbReference type="Gene3D" id="3.40.50.300">
    <property type="entry name" value="P-loop containing nucleotide triphosphate hydrolases"/>
    <property type="match status" value="1"/>
</dbReference>
<protein>
    <recommendedName>
        <fullName evidence="1">BTB domain-containing protein</fullName>
    </recommendedName>
</protein>
<dbReference type="eggNOG" id="KOG0393">
    <property type="taxonomic scope" value="Eukaryota"/>
</dbReference>
<dbReference type="SMART" id="SM00175">
    <property type="entry name" value="RAB"/>
    <property type="match status" value="1"/>
</dbReference>
<dbReference type="PROSITE" id="PS51420">
    <property type="entry name" value="RHO"/>
    <property type="match status" value="1"/>
</dbReference>
<dbReference type="PhylomeDB" id="A7S278"/>
<dbReference type="OMA" id="CERRISE"/>
<dbReference type="AlphaFoldDB" id="A7S278"/>
<dbReference type="Gene3D" id="3.30.710.10">
    <property type="entry name" value="Potassium Channel Kv1.1, Chain A"/>
    <property type="match status" value="2"/>
</dbReference>
<feature type="domain" description="BTB" evidence="1">
    <location>
        <begin position="209"/>
        <end position="301"/>
    </location>
</feature>
<dbReference type="Pfam" id="PF00651">
    <property type="entry name" value="BTB"/>
    <property type="match status" value="1"/>
</dbReference>
<dbReference type="PROSITE" id="PS51421">
    <property type="entry name" value="RAS"/>
    <property type="match status" value="1"/>
</dbReference>
<dbReference type="STRING" id="45351.A7S278"/>
<dbReference type="SMART" id="SM00174">
    <property type="entry name" value="RHO"/>
    <property type="match status" value="1"/>
</dbReference>
<dbReference type="GO" id="GO:0007015">
    <property type="term" value="P:actin filament organization"/>
    <property type="evidence" value="ECO:0000318"/>
    <property type="project" value="GO_Central"/>
</dbReference>
<organism evidence="2 3">
    <name type="scientific">Nematostella vectensis</name>
    <name type="common">Starlet sea anemone</name>
    <dbReference type="NCBI Taxonomy" id="45351"/>
    <lineage>
        <taxon>Eukaryota</taxon>
        <taxon>Metazoa</taxon>
        <taxon>Cnidaria</taxon>
        <taxon>Anthozoa</taxon>
        <taxon>Hexacorallia</taxon>
        <taxon>Actiniaria</taxon>
        <taxon>Edwardsiidae</taxon>
        <taxon>Nematostella</taxon>
    </lineage>
</organism>
<dbReference type="InterPro" id="IPR001806">
    <property type="entry name" value="Small_GTPase"/>
</dbReference>
<dbReference type="SMART" id="SM00225">
    <property type="entry name" value="BTB"/>
    <property type="match status" value="2"/>
</dbReference>
<dbReference type="Pfam" id="PF00071">
    <property type="entry name" value="Ras"/>
    <property type="match status" value="1"/>
</dbReference>
<accession>A7S278</accession>
<dbReference type="Proteomes" id="UP000001593">
    <property type="component" value="Unassembled WGS sequence"/>
</dbReference>
<evidence type="ECO:0000259" key="1">
    <source>
        <dbReference type="PROSITE" id="PS50097"/>
    </source>
</evidence>
<dbReference type="PANTHER" id="PTHR24413">
    <property type="entry name" value="SPECKLE-TYPE POZ PROTEIN"/>
    <property type="match status" value="1"/>
</dbReference>
<reference evidence="2 3" key="1">
    <citation type="journal article" date="2007" name="Science">
        <title>Sea anemone genome reveals ancestral eumetazoan gene repertoire and genomic organization.</title>
        <authorList>
            <person name="Putnam N.H."/>
            <person name="Srivastava M."/>
            <person name="Hellsten U."/>
            <person name="Dirks B."/>
            <person name="Chapman J."/>
            <person name="Salamov A."/>
            <person name="Terry A."/>
            <person name="Shapiro H."/>
            <person name="Lindquist E."/>
            <person name="Kapitonov V.V."/>
            <person name="Jurka J."/>
            <person name="Genikhovich G."/>
            <person name="Grigoriev I.V."/>
            <person name="Lucas S.M."/>
            <person name="Steele R.E."/>
            <person name="Finnerty J.R."/>
            <person name="Technau U."/>
            <person name="Martindale M.Q."/>
            <person name="Rokhsar D.S."/>
        </authorList>
    </citation>
    <scope>NUCLEOTIDE SEQUENCE [LARGE SCALE GENOMIC DNA]</scope>
    <source>
        <strain evidence="3">CH2 X CH6</strain>
    </source>
</reference>
<keyword evidence="3" id="KW-1185">Reference proteome</keyword>
<dbReference type="CDD" id="cd18499">
    <property type="entry name" value="BACK_RHOBTB"/>
    <property type="match status" value="1"/>
</dbReference>
<dbReference type="FunFam" id="3.30.710.10:FF:000202">
    <property type="entry name" value="Predicted protein"/>
    <property type="match status" value="1"/>
</dbReference>
<feature type="domain" description="BTB" evidence="1">
    <location>
        <begin position="361"/>
        <end position="428"/>
    </location>
</feature>
<name>A7S278_NEMVE</name>
<dbReference type="GO" id="GO:0003924">
    <property type="term" value="F:GTPase activity"/>
    <property type="evidence" value="ECO:0000318"/>
    <property type="project" value="GO_Central"/>
</dbReference>
<dbReference type="EMBL" id="DS469567">
    <property type="protein sequence ID" value="EDO42190.1"/>
    <property type="molecule type" value="Genomic_DNA"/>
</dbReference>
<dbReference type="InterPro" id="IPR011333">
    <property type="entry name" value="SKP1/BTB/POZ_sf"/>
</dbReference>
<dbReference type="PROSITE" id="PS50097">
    <property type="entry name" value="BTB"/>
    <property type="match status" value="2"/>
</dbReference>
<dbReference type="GO" id="GO:0005525">
    <property type="term" value="F:GTP binding"/>
    <property type="evidence" value="ECO:0000318"/>
    <property type="project" value="GO_Central"/>
</dbReference>
<dbReference type="GO" id="GO:0005886">
    <property type="term" value="C:plasma membrane"/>
    <property type="evidence" value="ECO:0000318"/>
    <property type="project" value="GO_Central"/>
</dbReference>
<dbReference type="SUPFAM" id="SSF52540">
    <property type="entry name" value="P-loop containing nucleoside triphosphate hydrolases"/>
    <property type="match status" value="1"/>
</dbReference>
<dbReference type="HOGENOM" id="CLU_029897_0_0_1"/>
<evidence type="ECO:0000313" key="2">
    <source>
        <dbReference type="EMBL" id="EDO42190.1"/>
    </source>
</evidence>
<dbReference type="GO" id="GO:0007165">
    <property type="term" value="P:signal transduction"/>
    <property type="evidence" value="ECO:0000318"/>
    <property type="project" value="GO_Central"/>
</dbReference>
<proteinExistence type="predicted"/>
<evidence type="ECO:0000313" key="3">
    <source>
        <dbReference type="Proteomes" id="UP000001593"/>
    </source>
</evidence>